<evidence type="ECO:0000313" key="3">
    <source>
        <dbReference type="Proteomes" id="UP001201163"/>
    </source>
</evidence>
<dbReference type="AlphaFoldDB" id="A0AAD4L7M1"/>
<feature type="compositionally biased region" description="Basic residues" evidence="1">
    <location>
        <begin position="187"/>
        <end position="207"/>
    </location>
</feature>
<feature type="compositionally biased region" description="Polar residues" evidence="1">
    <location>
        <begin position="110"/>
        <end position="122"/>
    </location>
</feature>
<sequence>MCDATVDSESRICLLSSLPYVNMKLLPPGYGPKTVQQSLKILGSCLRFALVGNGGHGFVLLMGNWCWRSRSRVVARLLLSAPASPCLPNQPPVTRTRRRLHGLGRGEPPSSKSTDPCRSESGSLRPLRRTASGVAKWHPRRKNPQHPHPGAQQATTPSSLRWRWRVEMRVSLSGGFPNRSYRVPARAPRRRKRAVTRTRTSAPRRRR</sequence>
<reference evidence="2" key="1">
    <citation type="submission" date="2022-01" db="EMBL/GenBank/DDBJ databases">
        <title>Comparative genomics reveals a dynamic genome evolution in the ectomycorrhizal milk-cap (Lactarius) mushrooms.</title>
        <authorList>
            <consortium name="DOE Joint Genome Institute"/>
            <person name="Lebreton A."/>
            <person name="Tang N."/>
            <person name="Kuo A."/>
            <person name="LaButti K."/>
            <person name="Drula E."/>
            <person name="Barry K."/>
            <person name="Clum A."/>
            <person name="Lipzen A."/>
            <person name="Mousain D."/>
            <person name="Ng V."/>
            <person name="Wang R."/>
            <person name="Wang X."/>
            <person name="Dai Y."/>
            <person name="Henrissat B."/>
            <person name="Grigoriev I.V."/>
            <person name="Guerin-Laguette A."/>
            <person name="Yu F."/>
            <person name="Martin F.M."/>
        </authorList>
    </citation>
    <scope>NUCLEOTIDE SEQUENCE</scope>
    <source>
        <strain evidence="2">QP</strain>
    </source>
</reference>
<evidence type="ECO:0000313" key="2">
    <source>
        <dbReference type="EMBL" id="KAH8983464.1"/>
    </source>
</evidence>
<comment type="caution">
    <text evidence="2">The sequence shown here is derived from an EMBL/GenBank/DDBJ whole genome shotgun (WGS) entry which is preliminary data.</text>
</comment>
<accession>A0AAD4L7M1</accession>
<dbReference type="EMBL" id="JAKELL010000088">
    <property type="protein sequence ID" value="KAH8983464.1"/>
    <property type="molecule type" value="Genomic_DNA"/>
</dbReference>
<keyword evidence="3" id="KW-1185">Reference proteome</keyword>
<name>A0AAD4L7M1_9AGAM</name>
<proteinExistence type="predicted"/>
<feature type="region of interest" description="Disordered" evidence="1">
    <location>
        <begin position="173"/>
        <end position="207"/>
    </location>
</feature>
<protein>
    <submittedName>
        <fullName evidence="2">Uncharacterized protein</fullName>
    </submittedName>
</protein>
<evidence type="ECO:0000256" key="1">
    <source>
        <dbReference type="SAM" id="MobiDB-lite"/>
    </source>
</evidence>
<dbReference type="Proteomes" id="UP001201163">
    <property type="component" value="Unassembled WGS sequence"/>
</dbReference>
<organism evidence="2 3">
    <name type="scientific">Lactarius akahatsu</name>
    <dbReference type="NCBI Taxonomy" id="416441"/>
    <lineage>
        <taxon>Eukaryota</taxon>
        <taxon>Fungi</taxon>
        <taxon>Dikarya</taxon>
        <taxon>Basidiomycota</taxon>
        <taxon>Agaricomycotina</taxon>
        <taxon>Agaricomycetes</taxon>
        <taxon>Russulales</taxon>
        <taxon>Russulaceae</taxon>
        <taxon>Lactarius</taxon>
    </lineage>
</organism>
<feature type="region of interest" description="Disordered" evidence="1">
    <location>
        <begin position="86"/>
        <end position="160"/>
    </location>
</feature>
<gene>
    <name evidence="2" type="ORF">EDB92DRAFT_1574829</name>
</gene>